<organism evidence="5 6">
    <name type="scientific">Borrelia anserina Es</name>
    <dbReference type="NCBI Taxonomy" id="1365188"/>
    <lineage>
        <taxon>Bacteria</taxon>
        <taxon>Pseudomonadati</taxon>
        <taxon>Spirochaetota</taxon>
        <taxon>Spirochaetia</taxon>
        <taxon>Spirochaetales</taxon>
        <taxon>Borreliaceae</taxon>
        <taxon>Borrelia</taxon>
    </lineage>
</organism>
<dbReference type="Pfam" id="PF07724">
    <property type="entry name" value="AAA_2"/>
    <property type="match status" value="1"/>
</dbReference>
<keyword evidence="5" id="KW-0378">Hydrolase</keyword>
<proteinExistence type="predicted"/>
<name>A0ABM6FUB5_BORAN</name>
<dbReference type="PANTHER" id="PTHR11638:SF18">
    <property type="entry name" value="HEAT SHOCK PROTEIN 104"/>
    <property type="match status" value="1"/>
</dbReference>
<evidence type="ECO:0000259" key="4">
    <source>
        <dbReference type="SMART" id="SM00382"/>
    </source>
</evidence>
<dbReference type="GO" id="GO:0006508">
    <property type="term" value="P:proteolysis"/>
    <property type="evidence" value="ECO:0007669"/>
    <property type="project" value="UniProtKB-KW"/>
</dbReference>
<dbReference type="Pfam" id="PF00004">
    <property type="entry name" value="AAA"/>
    <property type="match status" value="1"/>
</dbReference>
<dbReference type="InterPro" id="IPR050130">
    <property type="entry name" value="ClpA_ClpB"/>
</dbReference>
<evidence type="ECO:0000313" key="6">
    <source>
        <dbReference type="Proteomes" id="UP000185502"/>
    </source>
</evidence>
<evidence type="ECO:0000313" key="5">
    <source>
        <dbReference type="EMBL" id="APR64843.1"/>
    </source>
</evidence>
<dbReference type="InterPro" id="IPR041546">
    <property type="entry name" value="ClpA/ClpB_AAA_lid"/>
</dbReference>
<protein>
    <submittedName>
        <fullName evidence="5">Clp protease ClpA</fullName>
    </submittedName>
</protein>
<dbReference type="InterPro" id="IPR027417">
    <property type="entry name" value="P-loop_NTPase"/>
</dbReference>
<dbReference type="EMBL" id="CP013704">
    <property type="protein sequence ID" value="APR64843.1"/>
    <property type="molecule type" value="Genomic_DNA"/>
</dbReference>
<dbReference type="InterPro" id="IPR003593">
    <property type="entry name" value="AAA+_ATPase"/>
</dbReference>
<evidence type="ECO:0000256" key="3">
    <source>
        <dbReference type="ARBA" id="ARBA00022840"/>
    </source>
</evidence>
<gene>
    <name evidence="5" type="ORF">N187_01760</name>
</gene>
<keyword evidence="5" id="KW-0645">Protease</keyword>
<keyword evidence="2" id="KW-0547">Nucleotide-binding</keyword>
<dbReference type="Pfam" id="PF17871">
    <property type="entry name" value="AAA_lid_9"/>
    <property type="match status" value="1"/>
</dbReference>
<accession>A0ABM6FUB5</accession>
<dbReference type="RefSeq" id="WP_075550313.1">
    <property type="nucleotide sequence ID" value="NZ_CP013704.1"/>
</dbReference>
<dbReference type="SMART" id="SM00382">
    <property type="entry name" value="AAA"/>
    <property type="match status" value="1"/>
</dbReference>
<dbReference type="CDD" id="cd00009">
    <property type="entry name" value="AAA"/>
    <property type="match status" value="1"/>
</dbReference>
<dbReference type="Gene3D" id="1.10.8.60">
    <property type="match status" value="1"/>
</dbReference>
<sequence>MYNRRALNNLFFKSFLFFMERKHLIFTEEHIFYSLIRDEKIKELLGLCTLNFYTFDKILGDFFNQVPLKGSDISDYHFQMNDLCQEIINTIFYYKNPCILQEKDLLWVLIRKRKNIILDSLLKSGFNLTIFDKIIEVYDYLGSDLDLSFLENDRLLVASDLLNKEIDSNGGLSIFEGDYFKLDQDDDSLDKNNFAEDFLSNVIDSLDPSLEKSPLVGRNEELCKLIQVMLRKYKSNPIIFGEPGVGKTILLQGLAYMIKTGQVPRELMGYEVYSLDIGRLISGTRYRGDLEDRVNKLLDFLFFKKKVILFIDEIHMIVGAGATSFSNVDVSNLLKPILTLGKVKLIGATTKYEYQKFFLKDKALIRRFHSIELKEPSFEDTYYILKGAKEQYEMHHNVEYTDEAIWVSITMSKYIKDRCLPDKAFDLLDGIGAKFKCESNNKKVITGDDMKDFVKSIIDTNVFNFDSYDNDLLINLERKIRKGIIIDEEILSDLILNIKLLRIKFLFQSNSLGIFALIGSPDVDKSKLACILSEELKIPKLTLGMSEYSDFDGINRLIGPMYGSESYDEPTKFFKFLSKSSSSIIFLSDFDKSSKRVIDFFFEGFNTGKLYDSLGRSVSLSDSIIIIDINIEYRELAGIGFKSETVNCRSLLEKRFSSQFLDLIDHIFFFKPVCESDLEKVIIEEMNNFVKVLKNEKVDIFFEKNIIDYFRNKTYRDGLGIKSVRKLVVKEVGSLLVSDMILKKFKEDDKIRVYLDGTMKYELL</sequence>
<evidence type="ECO:0000256" key="1">
    <source>
        <dbReference type="ARBA" id="ARBA00022737"/>
    </source>
</evidence>
<dbReference type="PANTHER" id="PTHR11638">
    <property type="entry name" value="ATP-DEPENDENT CLP PROTEASE"/>
    <property type="match status" value="1"/>
</dbReference>
<dbReference type="GO" id="GO:0008233">
    <property type="term" value="F:peptidase activity"/>
    <property type="evidence" value="ECO:0007669"/>
    <property type="project" value="UniProtKB-KW"/>
</dbReference>
<keyword evidence="1" id="KW-0677">Repeat</keyword>
<dbReference type="Gene3D" id="3.40.50.300">
    <property type="entry name" value="P-loop containing nucleotide triphosphate hydrolases"/>
    <property type="match status" value="2"/>
</dbReference>
<dbReference type="SUPFAM" id="SSF52540">
    <property type="entry name" value="P-loop containing nucleoside triphosphate hydrolases"/>
    <property type="match status" value="2"/>
</dbReference>
<feature type="domain" description="AAA+ ATPase" evidence="4">
    <location>
        <begin position="233"/>
        <end position="378"/>
    </location>
</feature>
<evidence type="ECO:0000256" key="2">
    <source>
        <dbReference type="ARBA" id="ARBA00022741"/>
    </source>
</evidence>
<keyword evidence="3" id="KW-0067">ATP-binding</keyword>
<dbReference type="Proteomes" id="UP000185502">
    <property type="component" value="Chromosome"/>
</dbReference>
<keyword evidence="6" id="KW-1185">Reference proteome</keyword>
<dbReference type="InterPro" id="IPR003959">
    <property type="entry name" value="ATPase_AAA_core"/>
</dbReference>
<reference evidence="5" key="1">
    <citation type="submission" date="2015-12" db="EMBL/GenBank/DDBJ databases">
        <title>Chromosome of the avian spirochetosis agent Borrelia anserina Es.</title>
        <authorList>
            <person name="Elbir H."/>
            <person name="Sitlani P."/>
            <person name="Bergstroem S."/>
            <person name="Barbour A.G."/>
        </authorList>
    </citation>
    <scope>NUCLEOTIDE SEQUENCE [LARGE SCALE GENOMIC DNA]</scope>
    <source>
        <strain evidence="5">Es</strain>
    </source>
</reference>